<gene>
    <name evidence="1" type="ORF">LSAT_V11C700381810</name>
</gene>
<dbReference type="PANTHER" id="PTHR31569">
    <property type="entry name" value="SWIM-TYPE DOMAIN-CONTAINING PROTEIN"/>
    <property type="match status" value="1"/>
</dbReference>
<keyword evidence="2" id="KW-1185">Reference proteome</keyword>
<evidence type="ECO:0000313" key="2">
    <source>
        <dbReference type="Proteomes" id="UP000235145"/>
    </source>
</evidence>
<dbReference type="PANTHER" id="PTHR31569:SF4">
    <property type="entry name" value="SWIM-TYPE DOMAIN-CONTAINING PROTEIN"/>
    <property type="match status" value="1"/>
</dbReference>
<protein>
    <recommendedName>
        <fullName evidence="3">Protein FAR1-RELATED SEQUENCE</fullName>
    </recommendedName>
</protein>
<dbReference type="Proteomes" id="UP000235145">
    <property type="component" value="Unassembled WGS sequence"/>
</dbReference>
<proteinExistence type="predicted"/>
<reference evidence="1 2" key="1">
    <citation type="journal article" date="2017" name="Nat. Commun.">
        <title>Genome assembly with in vitro proximity ligation data and whole-genome triplication in lettuce.</title>
        <authorList>
            <person name="Reyes-Chin-Wo S."/>
            <person name="Wang Z."/>
            <person name="Yang X."/>
            <person name="Kozik A."/>
            <person name="Arikit S."/>
            <person name="Song C."/>
            <person name="Xia L."/>
            <person name="Froenicke L."/>
            <person name="Lavelle D.O."/>
            <person name="Truco M.J."/>
            <person name="Xia R."/>
            <person name="Zhu S."/>
            <person name="Xu C."/>
            <person name="Xu H."/>
            <person name="Xu X."/>
            <person name="Cox K."/>
            <person name="Korf I."/>
            <person name="Meyers B.C."/>
            <person name="Michelmore R.W."/>
        </authorList>
    </citation>
    <scope>NUCLEOTIDE SEQUENCE [LARGE SCALE GENOMIC DNA]</scope>
    <source>
        <strain evidence="2">cv. Salinas</strain>
        <tissue evidence="1">Seedlings</tissue>
    </source>
</reference>
<sequence length="330" mass="37313">MTFSIVLAFMHSEKTSNYMWVLTCLKLKINDSFCPCVIVTDRDLALIKILHQRESYKLGEGRKALEEQEGAVDPRLRRHLRSIGGNKLLIGLPLHLDLFLCVSFGHYWHGLGELDEQLDELVEDCLGLGESVLGLGESDRETLNPFELRLESLGELEGQRFRGLSSSSQRFISRAQQFSSGLRSDAVSPGLRSDAVSSGLRSDAVSSGLWSDAGDKVPVSSGLRSDAARSRLRSDAVGKAQYVLYMYYMVCGRLGELTKLRAYGFQFWFQSQNMAIKESFTRSIIIRKPKFKDEIFNSLRYHDSEHALDKILEELHWLKRFVQTSENCGS</sequence>
<accession>A0A9R1X1G9</accession>
<evidence type="ECO:0000313" key="1">
    <source>
        <dbReference type="EMBL" id="KAJ0194799.1"/>
    </source>
</evidence>
<dbReference type="InterPro" id="IPR052579">
    <property type="entry name" value="Zinc_finger_SWIM"/>
</dbReference>
<dbReference type="EMBL" id="NBSK02000007">
    <property type="protein sequence ID" value="KAJ0194799.1"/>
    <property type="molecule type" value="Genomic_DNA"/>
</dbReference>
<name>A0A9R1X1G9_LACSA</name>
<comment type="caution">
    <text evidence="1">The sequence shown here is derived from an EMBL/GenBank/DDBJ whole genome shotgun (WGS) entry which is preliminary data.</text>
</comment>
<organism evidence="1 2">
    <name type="scientific">Lactuca sativa</name>
    <name type="common">Garden lettuce</name>
    <dbReference type="NCBI Taxonomy" id="4236"/>
    <lineage>
        <taxon>Eukaryota</taxon>
        <taxon>Viridiplantae</taxon>
        <taxon>Streptophyta</taxon>
        <taxon>Embryophyta</taxon>
        <taxon>Tracheophyta</taxon>
        <taxon>Spermatophyta</taxon>
        <taxon>Magnoliopsida</taxon>
        <taxon>eudicotyledons</taxon>
        <taxon>Gunneridae</taxon>
        <taxon>Pentapetalae</taxon>
        <taxon>asterids</taxon>
        <taxon>campanulids</taxon>
        <taxon>Asterales</taxon>
        <taxon>Asteraceae</taxon>
        <taxon>Cichorioideae</taxon>
        <taxon>Cichorieae</taxon>
        <taxon>Lactucinae</taxon>
        <taxon>Lactuca</taxon>
    </lineage>
</organism>
<dbReference type="AlphaFoldDB" id="A0A9R1X1G9"/>
<evidence type="ECO:0008006" key="3">
    <source>
        <dbReference type="Google" id="ProtNLM"/>
    </source>
</evidence>